<keyword evidence="1" id="KW-0472">Membrane</keyword>
<evidence type="ECO:0000313" key="3">
    <source>
        <dbReference type="EMBL" id="QVY61829.1"/>
    </source>
</evidence>
<evidence type="ECO:0000313" key="4">
    <source>
        <dbReference type="Proteomes" id="UP000679247"/>
    </source>
</evidence>
<protein>
    <submittedName>
        <fullName evidence="3">DUF4179 domain-containing protein</fullName>
    </submittedName>
</protein>
<dbReference type="InterPro" id="IPR025436">
    <property type="entry name" value="DUF4179"/>
</dbReference>
<sequence>MKDEWNKMFMNEHQKLQEIKAPKELEDRLRQALEKTPPKEQRFNHRFWPFAAAALIFLCFFGYHYNAVAYYGKTLFGFDQLFTQSLKDLNEAGMGQMIGKETHLSDGSVLTIDGVMADENQFLLYYTLENPNGIDMEEKDVWPNLINGFLTKSNPVGGTSALNDDGTELKGTMSFDPVNPLAKKLTVSFRVGGIEGTDTLQISFPFNPNQALQTEIKQNVNHSFQSDHGTIKFESIRATPTMTLIEGKVHLDYRYEDDSNFIETIELHANGQPIERLGSSLSSSIKGRKMELRFDALPQNLESLELVIEKLPVYKEITKKSIELSSISEEPILLEGNEVLVKKISETAVSTEITFSTEENVRLNGVSIISNGKHYPLDSTIDEKIIKTENGRILKERTMVFKKVTNPETLYINGIHYMKAYEERIRIPIE</sequence>
<feature type="domain" description="DUF4179" evidence="2">
    <location>
        <begin position="48"/>
        <end position="129"/>
    </location>
</feature>
<dbReference type="RefSeq" id="WP_214477028.1">
    <property type="nucleotide sequence ID" value="NZ_CP071709.1"/>
</dbReference>
<keyword evidence="4" id="KW-1185">Reference proteome</keyword>
<gene>
    <name evidence="3" type="ORF">J1899_01450</name>
</gene>
<dbReference type="Pfam" id="PF13786">
    <property type="entry name" value="DUF4179"/>
    <property type="match status" value="1"/>
</dbReference>
<evidence type="ECO:0000259" key="2">
    <source>
        <dbReference type="Pfam" id="PF13786"/>
    </source>
</evidence>
<dbReference type="EMBL" id="CP071709">
    <property type="protein sequence ID" value="QVY61829.1"/>
    <property type="molecule type" value="Genomic_DNA"/>
</dbReference>
<organism evidence="3 4">
    <name type="scientific">Cytobacillus gottheilii</name>
    <dbReference type="NCBI Taxonomy" id="859144"/>
    <lineage>
        <taxon>Bacteria</taxon>
        <taxon>Bacillati</taxon>
        <taxon>Bacillota</taxon>
        <taxon>Bacilli</taxon>
        <taxon>Bacillales</taxon>
        <taxon>Bacillaceae</taxon>
        <taxon>Cytobacillus</taxon>
    </lineage>
</organism>
<proteinExistence type="predicted"/>
<evidence type="ECO:0000256" key="1">
    <source>
        <dbReference type="SAM" id="Phobius"/>
    </source>
</evidence>
<feature type="transmembrane region" description="Helical" evidence="1">
    <location>
        <begin position="47"/>
        <end position="65"/>
    </location>
</feature>
<keyword evidence="1" id="KW-0812">Transmembrane</keyword>
<name>A0ABX8FBT3_9BACI</name>
<accession>A0ABX8FBT3</accession>
<keyword evidence="1" id="KW-1133">Transmembrane helix</keyword>
<reference evidence="3 4" key="1">
    <citation type="submission" date="2021-03" db="EMBL/GenBank/DDBJ databases">
        <title>The first data on the complete genome of the tetrodotoxin-producing bacterium.</title>
        <authorList>
            <person name="Melnikova D.I."/>
            <person name="Nijland R."/>
            <person name="Magarlamov T.Y."/>
        </authorList>
    </citation>
    <scope>NUCLEOTIDE SEQUENCE [LARGE SCALE GENOMIC DNA]</scope>
    <source>
        <strain evidence="3 4">1839</strain>
    </source>
</reference>
<dbReference type="Proteomes" id="UP000679247">
    <property type="component" value="Chromosome"/>
</dbReference>